<feature type="compositionally biased region" description="Low complexity" evidence="10">
    <location>
        <begin position="63"/>
        <end position="76"/>
    </location>
</feature>
<dbReference type="GO" id="GO:0016020">
    <property type="term" value="C:membrane"/>
    <property type="evidence" value="ECO:0007669"/>
    <property type="project" value="UniProtKB-SubCell"/>
</dbReference>
<dbReference type="GO" id="GO:0005221">
    <property type="term" value="F:intracellularly cyclic nucleotide-activated monoatomic cation channel activity"/>
    <property type="evidence" value="ECO:0007669"/>
    <property type="project" value="InterPro"/>
</dbReference>
<keyword evidence="6 11" id="KW-0472">Membrane</keyword>
<protein>
    <recommendedName>
        <fullName evidence="12">Cyclic nucleotide-binding domain-containing protein</fullName>
    </recommendedName>
</protein>
<evidence type="ECO:0000256" key="2">
    <source>
        <dbReference type="ARBA" id="ARBA00022448"/>
    </source>
</evidence>
<feature type="transmembrane region" description="Helical" evidence="11">
    <location>
        <begin position="152"/>
        <end position="172"/>
    </location>
</feature>
<evidence type="ECO:0000313" key="13">
    <source>
        <dbReference type="EMBL" id="CAF1414768.1"/>
    </source>
</evidence>
<dbReference type="Proteomes" id="UP000663845">
    <property type="component" value="Unassembled WGS sequence"/>
</dbReference>
<dbReference type="InterPro" id="IPR018490">
    <property type="entry name" value="cNMP-bd_dom_sf"/>
</dbReference>
<evidence type="ECO:0000259" key="12">
    <source>
        <dbReference type="PROSITE" id="PS50042"/>
    </source>
</evidence>
<evidence type="ECO:0000256" key="9">
    <source>
        <dbReference type="SAM" id="Coils"/>
    </source>
</evidence>
<organism evidence="13 14">
    <name type="scientific">Adineta steineri</name>
    <dbReference type="NCBI Taxonomy" id="433720"/>
    <lineage>
        <taxon>Eukaryota</taxon>
        <taxon>Metazoa</taxon>
        <taxon>Spiralia</taxon>
        <taxon>Gnathifera</taxon>
        <taxon>Rotifera</taxon>
        <taxon>Eurotatoria</taxon>
        <taxon>Bdelloidea</taxon>
        <taxon>Adinetida</taxon>
        <taxon>Adinetidae</taxon>
        <taxon>Adineta</taxon>
    </lineage>
</organism>
<keyword evidence="4 11" id="KW-1133">Transmembrane helix</keyword>
<proteinExistence type="predicted"/>
<dbReference type="Gene3D" id="2.60.120.10">
    <property type="entry name" value="Jelly Rolls"/>
    <property type="match status" value="1"/>
</dbReference>
<dbReference type="InterPro" id="IPR005821">
    <property type="entry name" value="Ion_trans_dom"/>
</dbReference>
<evidence type="ECO:0000256" key="7">
    <source>
        <dbReference type="ARBA" id="ARBA00023286"/>
    </source>
</evidence>
<reference evidence="13" key="1">
    <citation type="submission" date="2021-02" db="EMBL/GenBank/DDBJ databases">
        <authorList>
            <person name="Nowell W R."/>
        </authorList>
    </citation>
    <scope>NUCLEOTIDE SEQUENCE</scope>
</reference>
<keyword evidence="7" id="KW-1071">Ligand-gated ion channel</keyword>
<dbReference type="EMBL" id="CAJNOG010001150">
    <property type="protein sequence ID" value="CAF1414768.1"/>
    <property type="molecule type" value="Genomic_DNA"/>
</dbReference>
<dbReference type="CDD" id="cd00038">
    <property type="entry name" value="CAP_ED"/>
    <property type="match status" value="1"/>
</dbReference>
<dbReference type="SUPFAM" id="SSF81324">
    <property type="entry name" value="Voltage-gated potassium channels"/>
    <property type="match status" value="1"/>
</dbReference>
<keyword evidence="5" id="KW-0406">Ion transport</keyword>
<dbReference type="PROSITE" id="PS50042">
    <property type="entry name" value="CNMP_BINDING_3"/>
    <property type="match status" value="1"/>
</dbReference>
<dbReference type="PANTHER" id="PTHR45638:SF7">
    <property type="entry name" value="CYCLIC NUCLEOTIDE-GATED ION CHANNEL-LIKE, ISOFORM E"/>
    <property type="match status" value="1"/>
</dbReference>
<evidence type="ECO:0000256" key="6">
    <source>
        <dbReference type="ARBA" id="ARBA00023136"/>
    </source>
</evidence>
<feature type="transmembrane region" description="Helical" evidence="11">
    <location>
        <begin position="287"/>
        <end position="308"/>
    </location>
</feature>
<dbReference type="InterPro" id="IPR050866">
    <property type="entry name" value="CNG_cation_channel"/>
</dbReference>
<feature type="domain" description="Cyclic nucleotide-binding" evidence="12">
    <location>
        <begin position="475"/>
        <end position="594"/>
    </location>
</feature>
<feature type="compositionally biased region" description="Low complexity" evidence="10">
    <location>
        <begin position="21"/>
        <end position="40"/>
    </location>
</feature>
<feature type="transmembrane region" description="Helical" evidence="11">
    <location>
        <begin position="369"/>
        <end position="395"/>
    </location>
</feature>
<keyword evidence="9" id="KW-0175">Coiled coil</keyword>
<keyword evidence="2" id="KW-0813">Transport</keyword>
<dbReference type="PROSITE" id="PS00888">
    <property type="entry name" value="CNMP_BINDING_1"/>
    <property type="match status" value="1"/>
</dbReference>
<feature type="region of interest" description="Disordered" evidence="10">
    <location>
        <begin position="15"/>
        <end position="88"/>
    </location>
</feature>
<dbReference type="SUPFAM" id="SSF51206">
    <property type="entry name" value="cAMP-binding domain-like"/>
    <property type="match status" value="1"/>
</dbReference>
<comment type="subcellular location">
    <subcellularLocation>
        <location evidence="1">Membrane</location>
        <topology evidence="1">Multi-pass membrane protein</topology>
    </subcellularLocation>
</comment>
<dbReference type="PANTHER" id="PTHR45638">
    <property type="entry name" value="CYCLIC NUCLEOTIDE-GATED CATION CHANNEL SUBUNIT A"/>
    <property type="match status" value="1"/>
</dbReference>
<sequence length="783" mass="90398">MPLAALTPVLNDLLHRGGGSSTSNQQDQSIQQLSISNDSSGPSEYLCKSSNVDKSVTATNPLSSTSSSVDDNSHSNPTIKIQRSKSSLKREDSFLQKFSNRYGYRGLGSMAQSKRNRRLNIEKDAPIKSRYSVVRRLLHFFNYLVISPDESFLFYWLIILNIFVLYNLWFPIARQAFEPLQRDYVHIWKIIDSSADTIYFLDVAIQFRTGYLQQGLLVYNHYKLALNYIRSSRFIFDMIALTPLDLLQIKFGSIPILRFPRFLKVYRTFQLYYLQESRTVYPNTYRVLNLFHILLLLGHWLASFYFMVSKAEGFVGYWSYPKPVGNFSQLAKMYLRCLYWSTLTLTTIGDLPPPETNWQWLKNFTNKRYAFLISVHLFSVFVIAIIVGQVGNVIANRNASRLEFERLLDSAKQYMRTHNVPPEMQRRVQRWYDYSWSRGRMSGAGDVHSIKLLPDKLKTELALHVNLGTLKKVTIFQECQPEFLHDLVLKMRAYIFTPGDIICRKGEVAREMFIIADGVLEVVNEKNDVLTRMGAGDFFGEIGILNIDGANRRTADVRSVGYSELFSLSKEDVLEGCRDYPEAERKLYEYAQNRLDVERAKKEAAAAEKMKGAVNTLTSIASCLTHNPITTAETTMPVIIKKNSLKENDDKDKKEVSESAPLTQINRKTTITDRTRLKSKYSNTSINNLNCDNKEKLFCNPCPTPENSFLMPSSHLYSTDLMNSIQLLVNSKLNMIEKSYHDQVAELQDENQRKDLRIKLLEQKLQKLQKTLLHRNRIWFEEE</sequence>
<dbReference type="Gene3D" id="1.10.287.630">
    <property type="entry name" value="Helix hairpin bin"/>
    <property type="match status" value="1"/>
</dbReference>
<dbReference type="GO" id="GO:0044877">
    <property type="term" value="F:protein-containing complex binding"/>
    <property type="evidence" value="ECO:0007669"/>
    <property type="project" value="TreeGrafter"/>
</dbReference>
<evidence type="ECO:0000256" key="4">
    <source>
        <dbReference type="ARBA" id="ARBA00022989"/>
    </source>
</evidence>
<dbReference type="FunFam" id="1.10.287.630:FF:000001">
    <property type="entry name" value="Cyclic nucleotide-gated channel alpha 3"/>
    <property type="match status" value="1"/>
</dbReference>
<keyword evidence="3 11" id="KW-0812">Transmembrane</keyword>
<evidence type="ECO:0000313" key="14">
    <source>
        <dbReference type="Proteomes" id="UP000663845"/>
    </source>
</evidence>
<keyword evidence="8" id="KW-0407">Ion channel</keyword>
<evidence type="ECO:0000256" key="1">
    <source>
        <dbReference type="ARBA" id="ARBA00004141"/>
    </source>
</evidence>
<dbReference type="InterPro" id="IPR000595">
    <property type="entry name" value="cNMP-bd_dom"/>
</dbReference>
<feature type="coiled-coil region" evidence="9">
    <location>
        <begin position="744"/>
        <end position="771"/>
    </location>
</feature>
<dbReference type="AlphaFoldDB" id="A0A815LXZ2"/>
<dbReference type="Pfam" id="PF00027">
    <property type="entry name" value="cNMP_binding"/>
    <property type="match status" value="1"/>
</dbReference>
<dbReference type="InterPro" id="IPR018488">
    <property type="entry name" value="cNMP-bd_CS"/>
</dbReference>
<evidence type="ECO:0000256" key="8">
    <source>
        <dbReference type="ARBA" id="ARBA00023303"/>
    </source>
</evidence>
<evidence type="ECO:0000256" key="3">
    <source>
        <dbReference type="ARBA" id="ARBA00022692"/>
    </source>
</evidence>
<dbReference type="InterPro" id="IPR014710">
    <property type="entry name" value="RmlC-like_jellyroll"/>
</dbReference>
<name>A0A815LXZ2_9BILA</name>
<dbReference type="SMART" id="SM00100">
    <property type="entry name" value="cNMP"/>
    <property type="match status" value="1"/>
</dbReference>
<evidence type="ECO:0000256" key="11">
    <source>
        <dbReference type="SAM" id="Phobius"/>
    </source>
</evidence>
<dbReference type="Gene3D" id="1.10.287.70">
    <property type="match status" value="1"/>
</dbReference>
<dbReference type="PROSITE" id="PS00889">
    <property type="entry name" value="CNMP_BINDING_2"/>
    <property type="match status" value="1"/>
</dbReference>
<evidence type="ECO:0000256" key="10">
    <source>
        <dbReference type="SAM" id="MobiDB-lite"/>
    </source>
</evidence>
<dbReference type="Pfam" id="PF00520">
    <property type="entry name" value="Ion_trans"/>
    <property type="match status" value="1"/>
</dbReference>
<accession>A0A815LXZ2</accession>
<gene>
    <name evidence="13" type="ORF">JYZ213_LOCUS38606</name>
</gene>
<feature type="compositionally biased region" description="Polar residues" evidence="10">
    <location>
        <begin position="48"/>
        <end position="62"/>
    </location>
</feature>
<evidence type="ECO:0000256" key="5">
    <source>
        <dbReference type="ARBA" id="ARBA00023065"/>
    </source>
</evidence>
<comment type="caution">
    <text evidence="13">The sequence shown here is derived from an EMBL/GenBank/DDBJ whole genome shotgun (WGS) entry which is preliminary data.</text>
</comment>